<evidence type="ECO:0000256" key="1">
    <source>
        <dbReference type="ARBA" id="ARBA00006658"/>
    </source>
</evidence>
<dbReference type="EMBL" id="KZ819321">
    <property type="protein sequence ID" value="PWN24255.1"/>
    <property type="molecule type" value="Genomic_DNA"/>
</dbReference>
<evidence type="ECO:0000256" key="2">
    <source>
        <dbReference type="SAM" id="MobiDB-lite"/>
    </source>
</evidence>
<feature type="region of interest" description="Disordered" evidence="2">
    <location>
        <begin position="341"/>
        <end position="434"/>
    </location>
</feature>
<dbReference type="PANTHER" id="PTHR21021:SF16">
    <property type="entry name" value="TIP41-LIKE PROTEIN"/>
    <property type="match status" value="1"/>
</dbReference>
<dbReference type="InterPro" id="IPR051330">
    <property type="entry name" value="Phosphatase_reg/MetRdx"/>
</dbReference>
<feature type="region of interest" description="Disordered" evidence="2">
    <location>
        <begin position="1"/>
        <end position="53"/>
    </location>
</feature>
<dbReference type="GO" id="GO:0031929">
    <property type="term" value="P:TOR signaling"/>
    <property type="evidence" value="ECO:0007669"/>
    <property type="project" value="TreeGrafter"/>
</dbReference>
<feature type="compositionally biased region" description="Polar residues" evidence="2">
    <location>
        <begin position="37"/>
        <end position="48"/>
    </location>
</feature>
<proteinExistence type="inferred from homology"/>
<dbReference type="GO" id="GO:0005829">
    <property type="term" value="C:cytosol"/>
    <property type="evidence" value="ECO:0007669"/>
    <property type="project" value="TreeGrafter"/>
</dbReference>
<dbReference type="InterPro" id="IPR007303">
    <property type="entry name" value="TIP41-like"/>
</dbReference>
<evidence type="ECO:0000313" key="3">
    <source>
        <dbReference type="EMBL" id="PWN24255.1"/>
    </source>
</evidence>
<feature type="compositionally biased region" description="Low complexity" evidence="2">
    <location>
        <begin position="416"/>
        <end position="434"/>
    </location>
</feature>
<feature type="region of interest" description="Disordered" evidence="2">
    <location>
        <begin position="236"/>
        <end position="266"/>
    </location>
</feature>
<organism evidence="3 4">
    <name type="scientific">Pseudomicrostroma glucosiphilum</name>
    <dbReference type="NCBI Taxonomy" id="1684307"/>
    <lineage>
        <taxon>Eukaryota</taxon>
        <taxon>Fungi</taxon>
        <taxon>Dikarya</taxon>
        <taxon>Basidiomycota</taxon>
        <taxon>Ustilaginomycotina</taxon>
        <taxon>Exobasidiomycetes</taxon>
        <taxon>Microstromatales</taxon>
        <taxon>Microstromatales incertae sedis</taxon>
        <taxon>Pseudomicrostroma</taxon>
    </lineage>
</organism>
<feature type="region of interest" description="Disordered" evidence="2">
    <location>
        <begin position="492"/>
        <end position="574"/>
    </location>
</feature>
<accession>A0A316UM32</accession>
<reference evidence="3 4" key="1">
    <citation type="journal article" date="2018" name="Mol. Biol. Evol.">
        <title>Broad Genomic Sampling Reveals a Smut Pathogenic Ancestry of the Fungal Clade Ustilaginomycotina.</title>
        <authorList>
            <person name="Kijpornyongpan T."/>
            <person name="Mondo S.J."/>
            <person name="Barry K."/>
            <person name="Sandor L."/>
            <person name="Lee J."/>
            <person name="Lipzen A."/>
            <person name="Pangilinan J."/>
            <person name="LaButti K."/>
            <person name="Hainaut M."/>
            <person name="Henrissat B."/>
            <person name="Grigoriev I.V."/>
            <person name="Spatafora J.W."/>
            <person name="Aime M.C."/>
        </authorList>
    </citation>
    <scope>NUCLEOTIDE SEQUENCE [LARGE SCALE GENOMIC DNA]</scope>
    <source>
        <strain evidence="3 4">MCA 4718</strain>
    </source>
</reference>
<protein>
    <submittedName>
        <fullName evidence="3">TIP41-domain-containing protein</fullName>
    </submittedName>
</protein>
<dbReference type="STRING" id="1684307.A0A316UM32"/>
<feature type="compositionally biased region" description="Low complexity" evidence="2">
    <location>
        <begin position="1"/>
        <end position="22"/>
    </location>
</feature>
<feature type="compositionally biased region" description="Low complexity" evidence="2">
    <location>
        <begin position="492"/>
        <end position="529"/>
    </location>
</feature>
<feature type="compositionally biased region" description="Low complexity" evidence="2">
    <location>
        <begin position="239"/>
        <end position="258"/>
    </location>
</feature>
<feature type="region of interest" description="Disordered" evidence="2">
    <location>
        <begin position="138"/>
        <end position="209"/>
    </location>
</feature>
<dbReference type="AlphaFoldDB" id="A0A316UM32"/>
<dbReference type="Pfam" id="PF04176">
    <property type="entry name" value="TIP41"/>
    <property type="match status" value="1"/>
</dbReference>
<evidence type="ECO:0000313" key="4">
    <source>
        <dbReference type="Proteomes" id="UP000245942"/>
    </source>
</evidence>
<dbReference type="OrthoDB" id="10253878at2759"/>
<comment type="similarity">
    <text evidence="1">Belongs to the TIP41 family.</text>
</comment>
<feature type="compositionally biased region" description="Low complexity" evidence="2">
    <location>
        <begin position="345"/>
        <end position="355"/>
    </location>
</feature>
<feature type="compositionally biased region" description="Low complexity" evidence="2">
    <location>
        <begin position="376"/>
        <end position="402"/>
    </location>
</feature>
<gene>
    <name evidence="3" type="ORF">BCV69DRAFT_280146</name>
</gene>
<dbReference type="Proteomes" id="UP000245942">
    <property type="component" value="Unassembled WGS sequence"/>
</dbReference>
<sequence>MVPSSSSSPGGSSSAHSSTTPTMITSRKSGVPHTLSEWFSSPPNTDPSLPSPDRISHRQLRISDWTITSSRGAIGNSAYMEGLGEKLGIPPPEMVFPSNRLVLRHETTGWEYVFGVEKALRCVDGVNGDWRVQGVDLSQEWRGQASGGASGTGKKSTTQFGEKPDRKKKSKGIKVAYADEWGKSREPTSQSTTSTAAAASPTSTPPTTAFGAAAATQIADARDYDWTYSTTWAGEAGRSASSSSTSSPPSSETPTFTPGKDPTVDRIPVERLGASSGEPILFYDDLVLFEDELGDNGSSMLGVKVRVMPSGFLVLQRFLLRVDDVVFRLFDTRMYCAFDEQSQGATLSSSSATPALPQPGARPGSTVAPPAMAPWASGGTTRPPPSTSAAPSLPSLGGLSLGQPRRTGGGAPQVGHPAASTPASSGAGHASSAASVEQRLIRECSGCEAPYKDVKARLPAYRPNDLSLLTDSNWVSTTLQNLAAKQFAAFQSSNTPSKSSQSNGKTTTTTTTSGLPAFSASSSSVASRPAQPPTQAPPNALLSQTLAPARLPGHPTGNEASGAPQNVAPPSGIVGEMDGVAAEEMWEGVGGRVDVVTFGGA</sequence>
<dbReference type="RefSeq" id="XP_025351415.1">
    <property type="nucleotide sequence ID" value="XM_025491506.1"/>
</dbReference>
<keyword evidence="4" id="KW-1185">Reference proteome</keyword>
<dbReference type="PANTHER" id="PTHR21021">
    <property type="entry name" value="GAF/PUTATIVE CYTOSKELETAL PROTEIN"/>
    <property type="match status" value="1"/>
</dbReference>
<feature type="compositionally biased region" description="Low complexity" evidence="2">
    <location>
        <begin position="187"/>
        <end position="209"/>
    </location>
</feature>
<dbReference type="GeneID" id="37013240"/>
<name>A0A316UM32_9BASI</name>